<dbReference type="Proteomes" id="UP000664132">
    <property type="component" value="Unassembled WGS sequence"/>
</dbReference>
<name>A0A8H7T746_9HELO</name>
<comment type="caution">
    <text evidence="1">The sequence shown here is derived from an EMBL/GenBank/DDBJ whole genome shotgun (WGS) entry which is preliminary data.</text>
</comment>
<dbReference type="EMBL" id="JAFJYH010000307">
    <property type="protein sequence ID" value="KAG4413558.1"/>
    <property type="molecule type" value="Genomic_DNA"/>
</dbReference>
<dbReference type="InterPro" id="IPR032675">
    <property type="entry name" value="LRR_dom_sf"/>
</dbReference>
<dbReference type="Gene3D" id="3.80.10.10">
    <property type="entry name" value="Ribonuclease Inhibitor"/>
    <property type="match status" value="1"/>
</dbReference>
<gene>
    <name evidence="1" type="ORF">IFR04_013292</name>
</gene>
<accession>A0A8H7T746</accession>
<organism evidence="1 2">
    <name type="scientific">Cadophora malorum</name>
    <dbReference type="NCBI Taxonomy" id="108018"/>
    <lineage>
        <taxon>Eukaryota</taxon>
        <taxon>Fungi</taxon>
        <taxon>Dikarya</taxon>
        <taxon>Ascomycota</taxon>
        <taxon>Pezizomycotina</taxon>
        <taxon>Leotiomycetes</taxon>
        <taxon>Helotiales</taxon>
        <taxon>Ploettnerulaceae</taxon>
        <taxon>Cadophora</taxon>
    </lineage>
</organism>
<proteinExistence type="predicted"/>
<reference evidence="1" key="1">
    <citation type="submission" date="2021-02" db="EMBL/GenBank/DDBJ databases">
        <title>Genome sequence Cadophora malorum strain M34.</title>
        <authorList>
            <person name="Stefanovic E."/>
            <person name="Vu D."/>
            <person name="Scully C."/>
            <person name="Dijksterhuis J."/>
            <person name="Roader J."/>
            <person name="Houbraken J."/>
        </authorList>
    </citation>
    <scope>NUCLEOTIDE SEQUENCE</scope>
    <source>
        <strain evidence="1">M34</strain>
    </source>
</reference>
<evidence type="ECO:0000313" key="1">
    <source>
        <dbReference type="EMBL" id="KAG4413558.1"/>
    </source>
</evidence>
<dbReference type="AlphaFoldDB" id="A0A8H7T746"/>
<protein>
    <submittedName>
        <fullName evidence="1">Uncharacterized protein</fullName>
    </submittedName>
</protein>
<keyword evidence="2" id="KW-1185">Reference proteome</keyword>
<evidence type="ECO:0000313" key="2">
    <source>
        <dbReference type="Proteomes" id="UP000664132"/>
    </source>
</evidence>
<sequence length="607" mass="69280">MSRTVITISLISSDDHINNPITRDSSLTLERICEYLDDETAKRRALFAFSRTSKICSTAAEGQRLSRIEIRIRDPSELETTMKSWNVKLAEQEKSWLPRNCEDLDEDSADDEMRISGMIVRPYFHLHDFLRPSQETLDSPPGTLAEHPEDWKTLGHFVTQFSGLRDLVWAAGLRIPPSVLSAISEERVVFIITASVSPASSSPAMHRCFIIAHVGSFESGGKLNYVEEAVMRMWQGFFPGKREVESIAGTDLPRNRFQSVVFPSYVPQGLKHWAQVTELSNLRCLDLPWDLKNASALAEIAAKGEAPSLQRLRLCSEDSYGNDDETEESQAAMDLLLSTLNPLHRLEIAGYISPRTFDVLVDHHGENLRYLALKPSREENSDDRNPLVVFSAPVIHRFAARCSHLTHLSIPINRTRGDKYELMYSVGPETQFWDEEKDGEYPLSLEFTEGDADRIPMAYLQETFSNGIDEVLAREIFSLISGINPISRNVSSKLRYLRLEPIRKIGWNAPAVGVTQFGWTLGWLYRSFVCRSEDGQEVTVNTLGKKALARAEKHWRYMMSDEEKYHGEEVFVEAFQNLWPRKTDEWWRKWSSLPLDLEEESLLEETS</sequence>
<dbReference type="OrthoDB" id="3945550at2759"/>